<evidence type="ECO:0000313" key="3">
    <source>
        <dbReference type="EMBL" id="CAH9131695.1"/>
    </source>
</evidence>
<evidence type="ECO:0000259" key="2">
    <source>
        <dbReference type="Pfam" id="PF04195"/>
    </source>
</evidence>
<dbReference type="AlphaFoldDB" id="A0AAV0F856"/>
<dbReference type="Proteomes" id="UP001152523">
    <property type="component" value="Unassembled WGS sequence"/>
</dbReference>
<feature type="compositionally biased region" description="Basic and acidic residues" evidence="1">
    <location>
        <begin position="67"/>
        <end position="83"/>
    </location>
</feature>
<sequence length="483" mass="52242">MTSPQHSIPSRRRKRSGSPSPSRRREGHPRRRSPSQTRSPGGRKKPSDSRSLSPPVPGLRTGSQRSPRHEGHHGAVSTRERRSSAKHSQQHPAGQVLSARAPPGEVDVMSRPGNSVARARRGETAVRSSPGCVAVQTQTSGVNIRSSPSGSTVRSRSDEVGKKSMHGDPTKRTQASEVNAMSQPESSTSGKNQGASENLTMHETTTTSLRPDRPTTRIVIVKGHLRPAPGGPHDKPVLSSNNVAPVVDVASQSDSSSKSDGGSDSVEDPNAWKDRLRSTSTEADLKLAKSMVGSDCTLMLPDPESSLTSPPPKSFFGVHITSIARGMRVPLCPFLVALLAHIGISPCQMTPTAHMFTAAFVARCNGVGIRPSIPLFRACFRWNRPNSKTDDGGFVSLCQSPHRKLFDQYPESPRKWSNKWVWASAPRSLPVTSTWGNSMREYKPVSLTPDLEEKVETLLQGGPFPVNSYIGKNLLPPRVTDTT</sequence>
<feature type="region of interest" description="Disordered" evidence="1">
    <location>
        <begin position="249"/>
        <end position="278"/>
    </location>
</feature>
<comment type="caution">
    <text evidence="3">The sequence shown here is derived from an EMBL/GenBank/DDBJ whole genome shotgun (WGS) entry which is preliminary data.</text>
</comment>
<proteinExistence type="predicted"/>
<dbReference type="Pfam" id="PF04195">
    <property type="entry name" value="Transposase_28"/>
    <property type="match status" value="1"/>
</dbReference>
<reference evidence="3" key="1">
    <citation type="submission" date="2022-07" db="EMBL/GenBank/DDBJ databases">
        <authorList>
            <person name="Macas J."/>
            <person name="Novak P."/>
            <person name="Neumann P."/>
        </authorList>
    </citation>
    <scope>NUCLEOTIDE SEQUENCE</scope>
</reference>
<feature type="compositionally biased region" description="Polar residues" evidence="1">
    <location>
        <begin position="172"/>
        <end position="209"/>
    </location>
</feature>
<feature type="compositionally biased region" description="Low complexity" evidence="1">
    <location>
        <begin position="249"/>
        <end position="264"/>
    </location>
</feature>
<feature type="domain" description="Transposase (putative) gypsy type" evidence="2">
    <location>
        <begin position="319"/>
        <end position="381"/>
    </location>
</feature>
<organism evidence="3 4">
    <name type="scientific">Cuscuta epithymum</name>
    <dbReference type="NCBI Taxonomy" id="186058"/>
    <lineage>
        <taxon>Eukaryota</taxon>
        <taxon>Viridiplantae</taxon>
        <taxon>Streptophyta</taxon>
        <taxon>Embryophyta</taxon>
        <taxon>Tracheophyta</taxon>
        <taxon>Spermatophyta</taxon>
        <taxon>Magnoliopsida</taxon>
        <taxon>eudicotyledons</taxon>
        <taxon>Gunneridae</taxon>
        <taxon>Pentapetalae</taxon>
        <taxon>asterids</taxon>
        <taxon>lamiids</taxon>
        <taxon>Solanales</taxon>
        <taxon>Convolvulaceae</taxon>
        <taxon>Cuscuteae</taxon>
        <taxon>Cuscuta</taxon>
        <taxon>Cuscuta subgen. Cuscuta</taxon>
    </lineage>
</organism>
<gene>
    <name evidence="3" type="ORF">CEPIT_LOCUS31594</name>
</gene>
<accession>A0AAV0F856</accession>
<name>A0AAV0F856_9ASTE</name>
<keyword evidence="4" id="KW-1185">Reference proteome</keyword>
<feature type="region of interest" description="Disordered" evidence="1">
    <location>
        <begin position="1"/>
        <end position="215"/>
    </location>
</feature>
<feature type="compositionally biased region" description="Low complexity" evidence="1">
    <location>
        <begin position="145"/>
        <end position="154"/>
    </location>
</feature>
<feature type="compositionally biased region" description="Polar residues" evidence="1">
    <location>
        <begin position="135"/>
        <end position="144"/>
    </location>
</feature>
<evidence type="ECO:0000256" key="1">
    <source>
        <dbReference type="SAM" id="MobiDB-lite"/>
    </source>
</evidence>
<protein>
    <recommendedName>
        <fullName evidence="2">Transposase (putative) gypsy type domain-containing protein</fullName>
    </recommendedName>
</protein>
<feature type="compositionally biased region" description="Basic and acidic residues" evidence="1">
    <location>
        <begin position="155"/>
        <end position="171"/>
    </location>
</feature>
<dbReference type="InterPro" id="IPR007321">
    <property type="entry name" value="Transposase_28"/>
</dbReference>
<dbReference type="EMBL" id="CAMAPF010000966">
    <property type="protein sequence ID" value="CAH9131695.1"/>
    <property type="molecule type" value="Genomic_DNA"/>
</dbReference>
<evidence type="ECO:0000313" key="4">
    <source>
        <dbReference type="Proteomes" id="UP001152523"/>
    </source>
</evidence>